<dbReference type="PANTHER" id="PTHR43272">
    <property type="entry name" value="LONG-CHAIN-FATTY-ACID--COA LIGASE"/>
    <property type="match status" value="1"/>
</dbReference>
<name>A0ABU9H7H2_9GAMM</name>
<dbReference type="RefSeq" id="WP_341626562.1">
    <property type="nucleotide sequence ID" value="NZ_JBAKBA010000002.1"/>
</dbReference>
<dbReference type="SUPFAM" id="SSF56801">
    <property type="entry name" value="Acetyl-CoA synthetase-like"/>
    <property type="match status" value="1"/>
</dbReference>
<sequence>MSLNLSHNNLMSLADHTFKKYASNAFVCNVGEDDLTYQEAQQKVIQLQAMFKDLGLKQGDKIAICSENMPQWGIVYLAITAMGAIAVPILPDFHTNEIHHIIKHSEVKAIFVSHKLSAKLNEDDFSSSLSYVFSLETFDLIEDKTPKHSEFFVKGVQTIAQMKDKAIKFAKQKKLLKMSEIDNTLTINPNDLAVIIYTSGTTGQSKGVMLSHYNLMSQLYQANTLTDIHEKDRFLSILPLAHTFECSVGFLVPFSNGGSIHYINRVPSPKIILAAMQTVKPTCMLSVPLVIEKIYKNKILVEFNKNKLTKYLYNNVGFVRKKLNKIAGQKLMESFGGEMKFFGIGGAKLSSYVEQFLLEANFPYAIGYGLTETAPIIAGAVPGNTRLGTTGIFVPDMEYRFIKQNEEDKEGELHVRGPNVMLGYYKEEERTKEVLDEDGWFNTGDLGYADEMGILTISGRTKNVIISSSGENIYPESIENVINRHPLVIDSMVYELDKKLVAKIYIDYDLFDEQHNLKTETDSDLHKEILVLLEDIKNESNGLLSSFSKLNSVVEQTEPFIKTPTKKIKRYMHM</sequence>
<evidence type="ECO:0000256" key="2">
    <source>
        <dbReference type="ARBA" id="ARBA00022840"/>
    </source>
</evidence>
<keyword evidence="1" id="KW-0547">Nucleotide-binding</keyword>
<dbReference type="PROSITE" id="PS00455">
    <property type="entry name" value="AMP_BINDING"/>
    <property type="match status" value="1"/>
</dbReference>
<comment type="caution">
    <text evidence="5">The sequence shown here is derived from an EMBL/GenBank/DDBJ whole genome shotgun (WGS) entry which is preliminary data.</text>
</comment>
<evidence type="ECO:0000259" key="4">
    <source>
        <dbReference type="Pfam" id="PF00501"/>
    </source>
</evidence>
<keyword evidence="2" id="KW-0067">ATP-binding</keyword>
<feature type="domain" description="AMP-dependent synthetase/ligase" evidence="4">
    <location>
        <begin position="25"/>
        <end position="425"/>
    </location>
</feature>
<evidence type="ECO:0000313" key="5">
    <source>
        <dbReference type="EMBL" id="MEL0657804.1"/>
    </source>
</evidence>
<dbReference type="InterPro" id="IPR045851">
    <property type="entry name" value="AMP-bd_C_sf"/>
</dbReference>
<evidence type="ECO:0000256" key="3">
    <source>
        <dbReference type="ARBA" id="ARBA00024484"/>
    </source>
</evidence>
<dbReference type="Gene3D" id="3.30.300.30">
    <property type="match status" value="1"/>
</dbReference>
<proteinExistence type="predicted"/>
<reference evidence="5 6" key="1">
    <citation type="submission" date="2024-02" db="EMBL/GenBank/DDBJ databases">
        <title>Bacteria isolated from the canopy kelp, Nereocystis luetkeana.</title>
        <authorList>
            <person name="Pfister C.A."/>
            <person name="Younker I.T."/>
            <person name="Light S.H."/>
        </authorList>
    </citation>
    <scope>NUCLEOTIDE SEQUENCE [LARGE SCALE GENOMIC DNA]</scope>
    <source>
        <strain evidence="5 6">TI.2.07</strain>
    </source>
</reference>
<gene>
    <name evidence="5" type="ORF">V6255_01530</name>
</gene>
<dbReference type="Gene3D" id="3.40.50.12780">
    <property type="entry name" value="N-terminal domain of ligase-like"/>
    <property type="match status" value="1"/>
</dbReference>
<protein>
    <submittedName>
        <fullName evidence="5">AMP-binding protein</fullName>
    </submittedName>
</protein>
<dbReference type="InterPro" id="IPR000873">
    <property type="entry name" value="AMP-dep_synth/lig_dom"/>
</dbReference>
<dbReference type="Proteomes" id="UP001366060">
    <property type="component" value="Unassembled WGS sequence"/>
</dbReference>
<evidence type="ECO:0000256" key="1">
    <source>
        <dbReference type="ARBA" id="ARBA00022741"/>
    </source>
</evidence>
<evidence type="ECO:0000313" key="6">
    <source>
        <dbReference type="Proteomes" id="UP001366060"/>
    </source>
</evidence>
<keyword evidence="6" id="KW-1185">Reference proteome</keyword>
<dbReference type="InterPro" id="IPR020845">
    <property type="entry name" value="AMP-binding_CS"/>
</dbReference>
<comment type="catalytic activity">
    <reaction evidence="3">
        <text>a long-chain fatty acid + ATP + CoA = a long-chain fatty acyl-CoA + AMP + diphosphate</text>
        <dbReference type="Rhea" id="RHEA:15421"/>
        <dbReference type="ChEBI" id="CHEBI:30616"/>
        <dbReference type="ChEBI" id="CHEBI:33019"/>
        <dbReference type="ChEBI" id="CHEBI:57287"/>
        <dbReference type="ChEBI" id="CHEBI:57560"/>
        <dbReference type="ChEBI" id="CHEBI:83139"/>
        <dbReference type="ChEBI" id="CHEBI:456215"/>
        <dbReference type="EC" id="6.2.1.3"/>
    </reaction>
    <physiologicalReaction direction="left-to-right" evidence="3">
        <dbReference type="Rhea" id="RHEA:15422"/>
    </physiologicalReaction>
</comment>
<dbReference type="EMBL" id="JBAKBA010000002">
    <property type="protein sequence ID" value="MEL0657804.1"/>
    <property type="molecule type" value="Genomic_DNA"/>
</dbReference>
<accession>A0ABU9H7H2</accession>
<organism evidence="5 6">
    <name type="scientific">Psychromonas arctica</name>
    <dbReference type="NCBI Taxonomy" id="168275"/>
    <lineage>
        <taxon>Bacteria</taxon>
        <taxon>Pseudomonadati</taxon>
        <taxon>Pseudomonadota</taxon>
        <taxon>Gammaproteobacteria</taxon>
        <taxon>Alteromonadales</taxon>
        <taxon>Psychromonadaceae</taxon>
        <taxon>Psychromonas</taxon>
    </lineage>
</organism>
<dbReference type="PANTHER" id="PTHR43272:SF33">
    <property type="entry name" value="AMP-BINDING DOMAIN-CONTAINING PROTEIN-RELATED"/>
    <property type="match status" value="1"/>
</dbReference>
<dbReference type="Pfam" id="PF00501">
    <property type="entry name" value="AMP-binding"/>
    <property type="match status" value="1"/>
</dbReference>
<dbReference type="InterPro" id="IPR042099">
    <property type="entry name" value="ANL_N_sf"/>
</dbReference>